<feature type="binding site" description="axial binding residue" evidence="13">
    <location>
        <position position="454"/>
    </location>
    <ligand>
        <name>heme</name>
        <dbReference type="ChEBI" id="CHEBI:30413"/>
    </ligand>
    <ligandPart>
        <name>Fe</name>
        <dbReference type="ChEBI" id="CHEBI:18248"/>
    </ligandPart>
</feature>
<dbReference type="InterPro" id="IPR001128">
    <property type="entry name" value="Cyt_P450"/>
</dbReference>
<dbReference type="AlphaFoldDB" id="A0A8E2EWJ2"/>
<sequence length="514" mass="58112">MSASFSLQDLSPRAVVLFLLPYLPYVVVPVLVVSYVKTWYRLRHFHGPWVGSISYLWMAVVAVSGRMNLIYTEVNKKYGPLARIGPNVLITDDPEIVRYMSSARSSYTRSEWYEGVRIDPYVDNVLSEMDVTAHDKIRAKMAGAYAGKDNPNLEADIDEQVEAFVSLIRRKYISKGAILRPMDFGRKAQYLTLDVITKIAYGEEFGFIANDEDVHDYIKITEQTVPVIAFCTMIPWANSFLNKSWVRDLVGPGPDDKHGLGKLMGVAKKVVGERFGPDKKEKLDMLGAFVRSGLPQRRIESEVLLQIIAGSDTTATALRATLLYIITTPRIIGKLRAEMDAAEDVGALSNPITNAEAKELPYLQACIREGLRIHPPFTGLIMKRVPPAGDTINGQYVPGGTSIGHSTWGMERNEIFGKDAEVFRPERWIDADPETEAQMDRTVELIFGYGRWGCLGKSVAYVELNKFFVELLRRFDMELIDPKNPWKSANHNLFFQEDMWLRVTEREPRQSSNK</sequence>
<evidence type="ECO:0000256" key="9">
    <source>
        <dbReference type="ARBA" id="ARBA00023033"/>
    </source>
</evidence>
<keyword evidence="7 13" id="KW-0408">Iron</keyword>
<evidence type="ECO:0000256" key="10">
    <source>
        <dbReference type="ARBA" id="ARBA00067672"/>
    </source>
</evidence>
<keyword evidence="5 13" id="KW-0479">Metal-binding</keyword>
<evidence type="ECO:0000256" key="6">
    <source>
        <dbReference type="ARBA" id="ARBA00023002"/>
    </source>
</evidence>
<dbReference type="CDD" id="cd11060">
    <property type="entry name" value="CYP57A1-like"/>
    <property type="match status" value="1"/>
</dbReference>
<dbReference type="GO" id="GO:0005506">
    <property type="term" value="F:iron ion binding"/>
    <property type="evidence" value="ECO:0007669"/>
    <property type="project" value="InterPro"/>
</dbReference>
<evidence type="ECO:0000256" key="1">
    <source>
        <dbReference type="ARBA" id="ARBA00001971"/>
    </source>
</evidence>
<feature type="transmembrane region" description="Helical" evidence="14">
    <location>
        <begin position="48"/>
        <end position="67"/>
    </location>
</feature>
<evidence type="ECO:0000256" key="5">
    <source>
        <dbReference type="ARBA" id="ARBA00022723"/>
    </source>
</evidence>
<comment type="similarity">
    <text evidence="3">Belongs to the cytochrome P450 family.</text>
</comment>
<dbReference type="Gene3D" id="1.10.630.10">
    <property type="entry name" value="Cytochrome P450"/>
    <property type="match status" value="1"/>
</dbReference>
<evidence type="ECO:0000313" key="15">
    <source>
        <dbReference type="EMBL" id="OCL06196.1"/>
    </source>
</evidence>
<dbReference type="InterPro" id="IPR050121">
    <property type="entry name" value="Cytochrome_P450_monoxygenase"/>
</dbReference>
<proteinExistence type="inferred from homology"/>
<dbReference type="EMBL" id="KV750112">
    <property type="protein sequence ID" value="OCL06196.1"/>
    <property type="molecule type" value="Genomic_DNA"/>
</dbReference>
<comment type="cofactor">
    <cofactor evidence="1 13">
        <name>heme</name>
        <dbReference type="ChEBI" id="CHEBI:30413"/>
    </cofactor>
</comment>
<evidence type="ECO:0000256" key="13">
    <source>
        <dbReference type="PIRSR" id="PIRSR602401-1"/>
    </source>
</evidence>
<comment type="pathway">
    <text evidence="2">Hormone biosynthesis.</text>
</comment>
<evidence type="ECO:0000256" key="14">
    <source>
        <dbReference type="SAM" id="Phobius"/>
    </source>
</evidence>
<evidence type="ECO:0000256" key="4">
    <source>
        <dbReference type="ARBA" id="ARBA00022617"/>
    </source>
</evidence>
<name>A0A8E2EWJ2_9PEZI</name>
<dbReference type="OrthoDB" id="3934656at2759"/>
<keyword evidence="16" id="KW-1185">Reference proteome</keyword>
<evidence type="ECO:0000313" key="16">
    <source>
        <dbReference type="Proteomes" id="UP000250140"/>
    </source>
</evidence>
<keyword evidence="4 13" id="KW-0349">Heme</keyword>
<evidence type="ECO:0000256" key="11">
    <source>
        <dbReference type="ARBA" id="ARBA00068222"/>
    </source>
</evidence>
<dbReference type="InterPro" id="IPR036396">
    <property type="entry name" value="Cyt_P450_sf"/>
</dbReference>
<keyword evidence="14" id="KW-1133">Transmembrane helix</keyword>
<keyword evidence="14" id="KW-0812">Transmembrane</keyword>
<evidence type="ECO:0000256" key="8">
    <source>
        <dbReference type="ARBA" id="ARBA00023026"/>
    </source>
</evidence>
<evidence type="ECO:0000256" key="7">
    <source>
        <dbReference type="ARBA" id="ARBA00023004"/>
    </source>
</evidence>
<evidence type="ECO:0000256" key="2">
    <source>
        <dbReference type="ARBA" id="ARBA00004972"/>
    </source>
</evidence>
<organism evidence="15 16">
    <name type="scientific">Glonium stellatum</name>
    <dbReference type="NCBI Taxonomy" id="574774"/>
    <lineage>
        <taxon>Eukaryota</taxon>
        <taxon>Fungi</taxon>
        <taxon>Dikarya</taxon>
        <taxon>Ascomycota</taxon>
        <taxon>Pezizomycotina</taxon>
        <taxon>Dothideomycetes</taxon>
        <taxon>Pleosporomycetidae</taxon>
        <taxon>Gloniales</taxon>
        <taxon>Gloniaceae</taxon>
        <taxon>Glonium</taxon>
    </lineage>
</organism>
<evidence type="ECO:0000256" key="3">
    <source>
        <dbReference type="ARBA" id="ARBA00010617"/>
    </source>
</evidence>
<keyword evidence="8" id="KW-0843">Virulence</keyword>
<keyword evidence="14" id="KW-0472">Membrane</keyword>
<dbReference type="GO" id="GO:0004497">
    <property type="term" value="F:monooxygenase activity"/>
    <property type="evidence" value="ECO:0007669"/>
    <property type="project" value="UniProtKB-KW"/>
</dbReference>
<dbReference type="SUPFAM" id="SSF48264">
    <property type="entry name" value="Cytochrome P450"/>
    <property type="match status" value="1"/>
</dbReference>
<protein>
    <recommendedName>
        <fullName evidence="11">Cytochrome P450 monooxygenase ABA1</fullName>
    </recommendedName>
    <alternativeName>
        <fullName evidence="12">Abscisic acid biosynthesis protein 1</fullName>
    </alternativeName>
    <alternativeName>
        <fullName evidence="10">Cytochrome P450 monooxygenase aba1</fullName>
    </alternativeName>
</protein>
<dbReference type="GO" id="GO:0020037">
    <property type="term" value="F:heme binding"/>
    <property type="evidence" value="ECO:0007669"/>
    <property type="project" value="InterPro"/>
</dbReference>
<accession>A0A8E2EWJ2</accession>
<dbReference type="Proteomes" id="UP000250140">
    <property type="component" value="Unassembled WGS sequence"/>
</dbReference>
<dbReference type="FunFam" id="1.10.630.10:FF:000076">
    <property type="entry name" value="Cytochrome P450 monooxygenase"/>
    <property type="match status" value="1"/>
</dbReference>
<dbReference type="PRINTS" id="PR00385">
    <property type="entry name" value="P450"/>
</dbReference>
<reference evidence="15 16" key="1">
    <citation type="journal article" date="2016" name="Nat. Commun.">
        <title>Ectomycorrhizal ecology is imprinted in the genome of the dominant symbiotic fungus Cenococcum geophilum.</title>
        <authorList>
            <consortium name="DOE Joint Genome Institute"/>
            <person name="Peter M."/>
            <person name="Kohler A."/>
            <person name="Ohm R.A."/>
            <person name="Kuo A."/>
            <person name="Krutzmann J."/>
            <person name="Morin E."/>
            <person name="Arend M."/>
            <person name="Barry K.W."/>
            <person name="Binder M."/>
            <person name="Choi C."/>
            <person name="Clum A."/>
            <person name="Copeland A."/>
            <person name="Grisel N."/>
            <person name="Haridas S."/>
            <person name="Kipfer T."/>
            <person name="LaButti K."/>
            <person name="Lindquist E."/>
            <person name="Lipzen A."/>
            <person name="Maire R."/>
            <person name="Meier B."/>
            <person name="Mihaltcheva S."/>
            <person name="Molinier V."/>
            <person name="Murat C."/>
            <person name="Poggeler S."/>
            <person name="Quandt C.A."/>
            <person name="Sperisen C."/>
            <person name="Tritt A."/>
            <person name="Tisserant E."/>
            <person name="Crous P.W."/>
            <person name="Henrissat B."/>
            <person name="Nehls U."/>
            <person name="Egli S."/>
            <person name="Spatafora J.W."/>
            <person name="Grigoriev I.V."/>
            <person name="Martin F.M."/>
        </authorList>
    </citation>
    <scope>NUCLEOTIDE SEQUENCE [LARGE SCALE GENOMIC DNA]</scope>
    <source>
        <strain evidence="15 16">CBS 207.34</strain>
    </source>
</reference>
<keyword evidence="6" id="KW-0560">Oxidoreductase</keyword>
<keyword evidence="9" id="KW-0503">Monooxygenase</keyword>
<dbReference type="InterPro" id="IPR002401">
    <property type="entry name" value="Cyt_P450_E_grp-I"/>
</dbReference>
<dbReference type="GO" id="GO:0016705">
    <property type="term" value="F:oxidoreductase activity, acting on paired donors, with incorporation or reduction of molecular oxygen"/>
    <property type="evidence" value="ECO:0007669"/>
    <property type="project" value="InterPro"/>
</dbReference>
<feature type="transmembrane region" description="Helical" evidence="14">
    <location>
        <begin position="14"/>
        <end position="36"/>
    </location>
</feature>
<evidence type="ECO:0000256" key="12">
    <source>
        <dbReference type="ARBA" id="ARBA00079990"/>
    </source>
</evidence>
<dbReference type="PRINTS" id="PR00463">
    <property type="entry name" value="EP450I"/>
</dbReference>
<dbReference type="PANTHER" id="PTHR24305:SF77">
    <property type="entry name" value="CYTOCHROME P450 MONOOXYGENASE"/>
    <property type="match status" value="1"/>
</dbReference>
<dbReference type="PANTHER" id="PTHR24305">
    <property type="entry name" value="CYTOCHROME P450"/>
    <property type="match status" value="1"/>
</dbReference>
<dbReference type="Pfam" id="PF00067">
    <property type="entry name" value="p450"/>
    <property type="match status" value="1"/>
</dbReference>
<gene>
    <name evidence="15" type="ORF">AOQ84DRAFT_82311</name>
</gene>